<dbReference type="STRING" id="128403.WA1_03885"/>
<comment type="caution">
    <text evidence="1">The sequence shown here is derived from an EMBL/GenBank/DDBJ whole genome shotgun (WGS) entry which is preliminary data.</text>
</comment>
<evidence type="ECO:0000313" key="1">
    <source>
        <dbReference type="EMBL" id="KYC39579.1"/>
    </source>
</evidence>
<dbReference type="OrthoDB" id="582564at2"/>
<reference evidence="1 2" key="1">
    <citation type="journal article" date="2013" name="Genome Biol. Evol.">
        <title>Genomes of Stigonematalean cyanobacteria (subsection V) and the evolution of oxygenic photosynthesis from prokaryotes to plastids.</title>
        <authorList>
            <person name="Dagan T."/>
            <person name="Roettger M."/>
            <person name="Stucken K."/>
            <person name="Landan G."/>
            <person name="Koch R."/>
            <person name="Major P."/>
            <person name="Gould S.B."/>
            <person name="Goremykin V.V."/>
            <person name="Rippka R."/>
            <person name="Tandeau de Marsac N."/>
            <person name="Gugger M."/>
            <person name="Lockhart P.J."/>
            <person name="Allen J.F."/>
            <person name="Brune I."/>
            <person name="Maus I."/>
            <person name="Puhler A."/>
            <person name="Martin W.F."/>
        </authorList>
    </citation>
    <scope>NUCLEOTIDE SEQUENCE [LARGE SCALE GENOMIC DNA]</scope>
    <source>
        <strain evidence="1 2">PCC 7110</strain>
    </source>
</reference>
<dbReference type="EMBL" id="ANNX02000034">
    <property type="protein sequence ID" value="KYC39579.1"/>
    <property type="molecule type" value="Genomic_DNA"/>
</dbReference>
<evidence type="ECO:0000313" key="2">
    <source>
        <dbReference type="Proteomes" id="UP000076925"/>
    </source>
</evidence>
<accession>A0A139X4E6</accession>
<proteinExistence type="predicted"/>
<gene>
    <name evidence="1" type="ORF">WA1_03885</name>
</gene>
<dbReference type="Proteomes" id="UP000076925">
    <property type="component" value="Unassembled WGS sequence"/>
</dbReference>
<dbReference type="RefSeq" id="WP_017741619.1">
    <property type="nucleotide sequence ID" value="NZ_KQ976354.1"/>
</dbReference>
<dbReference type="AlphaFoldDB" id="A0A139X4E6"/>
<keyword evidence="2" id="KW-1185">Reference proteome</keyword>
<organism evidence="1 2">
    <name type="scientific">Scytonema hofmannii PCC 7110</name>
    <dbReference type="NCBI Taxonomy" id="128403"/>
    <lineage>
        <taxon>Bacteria</taxon>
        <taxon>Bacillati</taxon>
        <taxon>Cyanobacteriota</taxon>
        <taxon>Cyanophyceae</taxon>
        <taxon>Nostocales</taxon>
        <taxon>Scytonemataceae</taxon>
        <taxon>Scytonema</taxon>
    </lineage>
</organism>
<protein>
    <submittedName>
        <fullName evidence="1">Uncharacterized protein</fullName>
    </submittedName>
</protein>
<sequence length="104" mass="11614">MTAALKSTIEGIKTLSGIPEQGKRFLSVNLALVDVAELMDIAKELGFKPELVQMPCLTYIEIHALLWHGLIADTPEDLEEKFDELALRINADAIRYATGRWSML</sequence>
<name>A0A139X4E6_9CYAN</name>